<dbReference type="Proteomes" id="UP000268070">
    <property type="component" value="Chromosome"/>
</dbReference>
<dbReference type="HAMAP" id="MF_01306_B">
    <property type="entry name" value="Ribosomal_uS4_B"/>
    <property type="match status" value="1"/>
</dbReference>
<dbReference type="NCBIfam" id="TIGR01017">
    <property type="entry name" value="rpsD_bact"/>
    <property type="match status" value="1"/>
</dbReference>
<reference evidence="12 14" key="2">
    <citation type="journal article" date="2022" name="Int. J. Syst. Evol. Microbiol.">
        <title>Characterization of Alcaligenes aquatilis as a novel member of heterotrophic nitrifier-aerobic denitrifier and its performance in treating piggery wastewater.</title>
        <authorList>
            <person name="Cao X."/>
            <person name="Zhao B."/>
            <person name="Wu Y."/>
            <person name="Huang J."/>
            <person name="Wang H."/>
            <person name="Sun X."/>
            <person name="Li S."/>
        </authorList>
    </citation>
    <scope>NUCLEOTIDE SEQUENCE [LARGE SCALE GENOMIC DNA]</scope>
    <source>
        <strain evidence="12 14">AS1</strain>
    </source>
</reference>
<dbReference type="Pfam" id="PF00163">
    <property type="entry name" value="Ribosomal_S4"/>
    <property type="match status" value="1"/>
</dbReference>
<evidence type="ECO:0000313" key="14">
    <source>
        <dbReference type="Proteomes" id="UP000831759"/>
    </source>
</evidence>
<dbReference type="AlphaFoldDB" id="A0A3G2HZL8"/>
<evidence type="ECO:0000259" key="9">
    <source>
        <dbReference type="SMART" id="SM00363"/>
    </source>
</evidence>
<comment type="subunit">
    <text evidence="7">Part of the 30S ribosomal subunit. Contacts protein S5. The interaction surface between S4 and S5 is involved in control of translational fidelity.</text>
</comment>
<proteinExistence type="inferred from homology"/>
<dbReference type="PROSITE" id="PS50889">
    <property type="entry name" value="S4"/>
    <property type="match status" value="1"/>
</dbReference>
<evidence type="ECO:0000256" key="4">
    <source>
        <dbReference type="ARBA" id="ARBA00022980"/>
    </source>
</evidence>
<evidence type="ECO:0000256" key="7">
    <source>
        <dbReference type="HAMAP-Rule" id="MF_01306"/>
    </source>
</evidence>
<feature type="domain" description="RNA-binding S4" evidence="9">
    <location>
        <begin position="97"/>
        <end position="161"/>
    </location>
</feature>
<dbReference type="CDD" id="cd00165">
    <property type="entry name" value="S4"/>
    <property type="match status" value="1"/>
</dbReference>
<keyword evidence="5 7" id="KW-0687">Ribonucleoprotein</keyword>
<feature type="domain" description="Small ribosomal subunit protein uS4 N-terminal" evidence="10">
    <location>
        <begin position="3"/>
        <end position="96"/>
    </location>
</feature>
<evidence type="ECO:0000256" key="8">
    <source>
        <dbReference type="RuleBase" id="RU003699"/>
    </source>
</evidence>
<evidence type="ECO:0000256" key="1">
    <source>
        <dbReference type="ARBA" id="ARBA00007465"/>
    </source>
</evidence>
<evidence type="ECO:0000256" key="3">
    <source>
        <dbReference type="ARBA" id="ARBA00022884"/>
    </source>
</evidence>
<dbReference type="SUPFAM" id="SSF55174">
    <property type="entry name" value="Alpha-L RNA-binding motif"/>
    <property type="match status" value="1"/>
</dbReference>
<keyword evidence="14" id="KW-1185">Reference proteome</keyword>
<dbReference type="GO" id="GO:0042274">
    <property type="term" value="P:ribosomal small subunit biogenesis"/>
    <property type="evidence" value="ECO:0007669"/>
    <property type="project" value="TreeGrafter"/>
</dbReference>
<dbReference type="GO" id="GO:0019843">
    <property type="term" value="F:rRNA binding"/>
    <property type="evidence" value="ECO:0007669"/>
    <property type="project" value="UniProtKB-UniRule"/>
</dbReference>
<evidence type="ECO:0000256" key="2">
    <source>
        <dbReference type="ARBA" id="ARBA00022730"/>
    </source>
</evidence>
<dbReference type="InterPro" id="IPR018079">
    <property type="entry name" value="Ribosomal_uS4_CS"/>
</dbReference>
<dbReference type="EMBL" id="CP032153">
    <property type="protein sequence ID" value="AYN22507.1"/>
    <property type="molecule type" value="Genomic_DNA"/>
</dbReference>
<comment type="function">
    <text evidence="7">One of the primary rRNA binding proteins, it binds directly to 16S rRNA where it nucleates assembly of the body of the 30S subunit.</text>
</comment>
<dbReference type="OrthoDB" id="9803672at2"/>
<organism evidence="11 13">
    <name type="scientific">Alcaligenes aquatilis</name>
    <dbReference type="NCBI Taxonomy" id="323284"/>
    <lineage>
        <taxon>Bacteria</taxon>
        <taxon>Pseudomonadati</taxon>
        <taxon>Pseudomonadota</taxon>
        <taxon>Betaproteobacteria</taxon>
        <taxon>Burkholderiales</taxon>
        <taxon>Alcaligenaceae</taxon>
        <taxon>Alcaligenes</taxon>
    </lineage>
</organism>
<dbReference type="Gene3D" id="1.10.1050.10">
    <property type="entry name" value="Ribosomal Protein S4 Delta 41, Chain A, domain 1"/>
    <property type="match status" value="1"/>
</dbReference>
<dbReference type="InterPro" id="IPR036986">
    <property type="entry name" value="S4_RNA-bd_sf"/>
</dbReference>
<dbReference type="InterPro" id="IPR002942">
    <property type="entry name" value="S4_RNA-bd"/>
</dbReference>
<evidence type="ECO:0000256" key="5">
    <source>
        <dbReference type="ARBA" id="ARBA00023274"/>
    </source>
</evidence>
<dbReference type="NCBIfam" id="NF003717">
    <property type="entry name" value="PRK05327.1"/>
    <property type="match status" value="1"/>
</dbReference>
<evidence type="ECO:0000313" key="11">
    <source>
        <dbReference type="EMBL" id="AYN22507.1"/>
    </source>
</evidence>
<dbReference type="PANTHER" id="PTHR11831:SF4">
    <property type="entry name" value="SMALL RIBOSOMAL SUBUNIT PROTEIN US4M"/>
    <property type="match status" value="1"/>
</dbReference>
<dbReference type="GO" id="GO:0006412">
    <property type="term" value="P:translation"/>
    <property type="evidence" value="ECO:0007669"/>
    <property type="project" value="UniProtKB-UniRule"/>
</dbReference>
<comment type="function">
    <text evidence="7">With S5 and S12 plays an important role in translational accuracy.</text>
</comment>
<dbReference type="Proteomes" id="UP000831759">
    <property type="component" value="Chromosome"/>
</dbReference>
<accession>A0A3R8ZT64</accession>
<dbReference type="GeneID" id="96870649"/>
<dbReference type="FunFam" id="1.10.1050.10:FF:000001">
    <property type="entry name" value="30S ribosomal protein S4"/>
    <property type="match status" value="1"/>
</dbReference>
<dbReference type="RefSeq" id="WP_094198138.1">
    <property type="nucleotide sequence ID" value="NZ_CP022390.1"/>
</dbReference>
<evidence type="ECO:0000313" key="13">
    <source>
        <dbReference type="Proteomes" id="UP000268070"/>
    </source>
</evidence>
<accession>A0A3G2HZL8</accession>
<keyword evidence="2 7" id="KW-0699">rRNA-binding</keyword>
<evidence type="ECO:0000313" key="12">
    <source>
        <dbReference type="EMBL" id="UQN35948.1"/>
    </source>
</evidence>
<dbReference type="GO" id="GO:0015935">
    <property type="term" value="C:small ribosomal subunit"/>
    <property type="evidence" value="ECO:0007669"/>
    <property type="project" value="InterPro"/>
</dbReference>
<dbReference type="PANTHER" id="PTHR11831">
    <property type="entry name" value="30S 40S RIBOSOMAL PROTEIN"/>
    <property type="match status" value="1"/>
</dbReference>
<keyword evidence="4 7" id="KW-0689">Ribosomal protein</keyword>
<reference evidence="11 13" key="1">
    <citation type="submission" date="2018-09" db="EMBL/GenBank/DDBJ databases">
        <title>Complete genome sequence of the hydrocarbonoclastic bacterium Alcaligenes aquatilis QD168, isolated from a crude-oil polluted marine sediment of Central Chile.</title>
        <authorList>
            <person name="Duran R.E."/>
            <person name="Barra B."/>
            <person name="Salva-Serra F."/>
            <person name="Mendez V."/>
            <person name="Moore E.R.B."/>
            <person name="Seeger M."/>
        </authorList>
    </citation>
    <scope>NUCLEOTIDE SEQUENCE [LARGE SCALE GENOMIC DNA]</scope>
    <source>
        <strain evidence="11 13">QD168</strain>
    </source>
</reference>
<dbReference type="SMART" id="SM00363">
    <property type="entry name" value="S4"/>
    <property type="match status" value="1"/>
</dbReference>
<dbReference type="Gene3D" id="3.10.290.10">
    <property type="entry name" value="RNA-binding S4 domain"/>
    <property type="match status" value="1"/>
</dbReference>
<sequence length="207" mass="23281">MARYIGPKCKLSRREGTDLFLKSARRSLDSKCKLESRPGQHGRTSGARTSDFGLQLREKQKLKRMYGVLEKQFRKYYVEADRRRGNTGETLIQLLESRLDNVVYRMGFGSTRAEARQLVNHRAIEVNGHTADIASMLIKAGDVVAVREKAKSQGRIKESLDLATGIGLPQWVEVDAAKLSGVFKQVPDRADVAQDVNESLVVELYSR</sequence>
<dbReference type="SMART" id="SM01390">
    <property type="entry name" value="Ribosomal_S4"/>
    <property type="match status" value="1"/>
</dbReference>
<comment type="similarity">
    <text evidence="1 7 8">Belongs to the universal ribosomal protein uS4 family.</text>
</comment>
<dbReference type="FunFam" id="3.10.290.10:FF:000001">
    <property type="entry name" value="30S ribosomal protein S4"/>
    <property type="match status" value="1"/>
</dbReference>
<dbReference type="Pfam" id="PF01479">
    <property type="entry name" value="S4"/>
    <property type="match status" value="1"/>
</dbReference>
<name>A0A3G2HZL8_9BURK</name>
<evidence type="ECO:0000256" key="6">
    <source>
        <dbReference type="ARBA" id="ARBA00035254"/>
    </source>
</evidence>
<dbReference type="InterPro" id="IPR001912">
    <property type="entry name" value="Ribosomal_uS4_N"/>
</dbReference>
<dbReference type="InterPro" id="IPR022801">
    <property type="entry name" value="Ribosomal_uS4"/>
</dbReference>
<dbReference type="EMBL" id="CP094619">
    <property type="protein sequence ID" value="UQN35948.1"/>
    <property type="molecule type" value="Genomic_DNA"/>
</dbReference>
<evidence type="ECO:0000259" key="10">
    <source>
        <dbReference type="SMART" id="SM01390"/>
    </source>
</evidence>
<dbReference type="PROSITE" id="PS00632">
    <property type="entry name" value="RIBOSOMAL_S4"/>
    <property type="match status" value="1"/>
</dbReference>
<dbReference type="GO" id="GO:0003735">
    <property type="term" value="F:structural constituent of ribosome"/>
    <property type="evidence" value="ECO:0007669"/>
    <property type="project" value="InterPro"/>
</dbReference>
<keyword evidence="3 7" id="KW-0694">RNA-binding</keyword>
<gene>
    <name evidence="7 12" type="primary">rpsD</name>
    <name evidence="11" type="ORF">D3M96_19270</name>
    <name evidence="12" type="ORF">MTR80_16900</name>
</gene>
<protein>
    <recommendedName>
        <fullName evidence="6 7">Small ribosomal subunit protein uS4</fullName>
    </recommendedName>
</protein>
<dbReference type="InterPro" id="IPR005709">
    <property type="entry name" value="Ribosomal_uS4_bac-type"/>
</dbReference>
<dbReference type="KEGG" id="aaqu:D3M96_19270"/>